<dbReference type="GO" id="GO:0046872">
    <property type="term" value="F:metal ion binding"/>
    <property type="evidence" value="ECO:0007669"/>
    <property type="project" value="InterPro"/>
</dbReference>
<dbReference type="OrthoDB" id="249215at2"/>
<dbReference type="InterPro" id="IPR005482">
    <property type="entry name" value="Biotin_COase_C"/>
</dbReference>
<dbReference type="Gene3D" id="3.30.470.20">
    <property type="entry name" value="ATP-grasp fold, B domain"/>
    <property type="match status" value="1"/>
</dbReference>
<keyword evidence="3 11" id="KW-0436">Ligase</keyword>
<comment type="function">
    <text evidence="1">This protein is a component of the acetyl coenzyme A carboxylase complex; first, biotin carboxylase catalyzes the carboxylation of the carrier protein and then the transcarboxylase transfers the carboxyl group to form malonyl-CoA.</text>
</comment>
<evidence type="ECO:0000256" key="2">
    <source>
        <dbReference type="ARBA" id="ARBA00013263"/>
    </source>
</evidence>
<dbReference type="InterPro" id="IPR051602">
    <property type="entry name" value="ACC_Biotin_Carboxylase"/>
</dbReference>
<protein>
    <recommendedName>
        <fullName evidence="2">biotin carboxylase</fullName>
        <ecNumber evidence="2">6.3.4.14</ecNumber>
    </recommendedName>
</protein>
<dbReference type="GO" id="GO:0004075">
    <property type="term" value="F:biotin carboxylase activity"/>
    <property type="evidence" value="ECO:0007669"/>
    <property type="project" value="UniProtKB-EC"/>
</dbReference>
<dbReference type="PROSITE" id="PS50979">
    <property type="entry name" value="BC"/>
    <property type="match status" value="1"/>
</dbReference>
<dbReference type="EC" id="6.3.4.14" evidence="2"/>
<dbReference type="PANTHER" id="PTHR48095:SF2">
    <property type="entry name" value="BIOTIN CARBOXYLASE, CHLOROPLASTIC"/>
    <property type="match status" value="1"/>
</dbReference>
<dbReference type="FunFam" id="3.40.50.20:FF:000010">
    <property type="entry name" value="Propionyl-CoA carboxylase subunit alpha"/>
    <property type="match status" value="1"/>
</dbReference>
<feature type="domain" description="Biotin carboxylation" evidence="10">
    <location>
        <begin position="2"/>
        <end position="447"/>
    </location>
</feature>
<evidence type="ECO:0000256" key="1">
    <source>
        <dbReference type="ARBA" id="ARBA00003761"/>
    </source>
</evidence>
<evidence type="ECO:0000256" key="6">
    <source>
        <dbReference type="ARBA" id="ARBA00023267"/>
    </source>
</evidence>
<dbReference type="SUPFAM" id="SSF56059">
    <property type="entry name" value="Glutathione synthetase ATP-binding domain-like"/>
    <property type="match status" value="1"/>
</dbReference>
<dbReference type="GO" id="GO:0005524">
    <property type="term" value="F:ATP binding"/>
    <property type="evidence" value="ECO:0007669"/>
    <property type="project" value="UniProtKB-UniRule"/>
</dbReference>
<keyword evidence="6" id="KW-0092">Biotin</keyword>
<dbReference type="InterPro" id="IPR005481">
    <property type="entry name" value="BC-like_N"/>
</dbReference>
<name>A0A317DFU1_9ACTN</name>
<dbReference type="Proteomes" id="UP000246050">
    <property type="component" value="Unassembled WGS sequence"/>
</dbReference>
<dbReference type="InterPro" id="IPR011761">
    <property type="entry name" value="ATP-grasp"/>
</dbReference>
<reference evidence="11 12" key="1">
    <citation type="submission" date="2018-05" db="EMBL/GenBank/DDBJ databases">
        <title>Micromonosporas from Atacama Desert.</title>
        <authorList>
            <person name="Carro L."/>
            <person name="Golinska P."/>
            <person name="Klenk H.-P."/>
            <person name="Goodfellow M."/>
        </authorList>
    </citation>
    <scope>NUCLEOTIDE SEQUENCE [LARGE SCALE GENOMIC DNA]</scope>
    <source>
        <strain evidence="11 12">4G51</strain>
    </source>
</reference>
<dbReference type="SUPFAM" id="SSF52440">
    <property type="entry name" value="PreATP-grasp domain"/>
    <property type="match status" value="1"/>
</dbReference>
<evidence type="ECO:0000313" key="11">
    <source>
        <dbReference type="EMBL" id="PWR13619.1"/>
    </source>
</evidence>
<comment type="caution">
    <text evidence="11">The sequence shown here is derived from an EMBL/GenBank/DDBJ whole genome shotgun (WGS) entry which is preliminary data.</text>
</comment>
<evidence type="ECO:0000313" key="12">
    <source>
        <dbReference type="Proteomes" id="UP000246050"/>
    </source>
</evidence>
<dbReference type="InterPro" id="IPR016185">
    <property type="entry name" value="PreATP-grasp_dom_sf"/>
</dbReference>
<dbReference type="RefSeq" id="WP_109803048.1">
    <property type="nucleotide sequence ID" value="NZ_QGKS01000258.1"/>
</dbReference>
<organism evidence="11 12">
    <name type="scientific">Micromonospora sicca</name>
    <dbReference type="NCBI Taxonomy" id="2202420"/>
    <lineage>
        <taxon>Bacteria</taxon>
        <taxon>Bacillati</taxon>
        <taxon>Actinomycetota</taxon>
        <taxon>Actinomycetes</taxon>
        <taxon>Micromonosporales</taxon>
        <taxon>Micromonosporaceae</taxon>
        <taxon>Micromonospora</taxon>
    </lineage>
</organism>
<evidence type="ECO:0000259" key="9">
    <source>
        <dbReference type="PROSITE" id="PS50975"/>
    </source>
</evidence>
<evidence type="ECO:0000259" key="10">
    <source>
        <dbReference type="PROSITE" id="PS50979"/>
    </source>
</evidence>
<dbReference type="PANTHER" id="PTHR48095">
    <property type="entry name" value="PYRUVATE CARBOXYLASE SUBUNIT A"/>
    <property type="match status" value="1"/>
</dbReference>
<dbReference type="InterPro" id="IPR011054">
    <property type="entry name" value="Rudment_hybrid_motif"/>
</dbReference>
<dbReference type="InterPro" id="IPR005479">
    <property type="entry name" value="CPAse_ATP-bd"/>
</dbReference>
<dbReference type="InterPro" id="IPR011764">
    <property type="entry name" value="Biotin_carboxylation_dom"/>
</dbReference>
<dbReference type="SUPFAM" id="SSF51246">
    <property type="entry name" value="Rudiment single hybrid motif"/>
    <property type="match status" value="1"/>
</dbReference>
<dbReference type="NCBIfam" id="NF006367">
    <property type="entry name" value="PRK08591.1"/>
    <property type="match status" value="1"/>
</dbReference>
<dbReference type="SMART" id="SM00878">
    <property type="entry name" value="Biotin_carb_C"/>
    <property type="match status" value="1"/>
</dbReference>
<proteinExistence type="predicted"/>
<sequence>MAIRRVLVANRGEIAVRIIRACRDLGIETVAVFSEADRDTLATQLADKAVCIGPAQAKQSYLNADALLVTALHTGCDALHPGYGFLAENAEFADECARNGIQFIGPRGDTMRGLGDKLPARDTAERLGIPVVPGGTLDGSAASADAVLEQIGLPLLIKASAGGGGRGLRRVDDTADLAGALAQSAAEADAAFGNPTLYVERYIERGRHIEVQIVGDRYGNVIHLFERDCTTQRRYQKLVEEAPSPILDDAARNAITDSACRLARGMGYEGAGTVEFLFDLDTGEHYFIEMNTRLQVEHPVSELLTGLDLVRLQLLVTSGEPLPVSQDEVTMSGHVIEFRVNCEDPGNGFLPAAGTVRRWRPPAGPWVRLDTHMEQGRAVPPYYDSLLAKLIVWGDTREQALERSRRCLAEFAVDGVPTTLPFHSWLVAQPDFISSNLHTTWVDSNWKGARRP</sequence>
<evidence type="ECO:0000256" key="5">
    <source>
        <dbReference type="ARBA" id="ARBA00022840"/>
    </source>
</evidence>
<dbReference type="Pfam" id="PF02786">
    <property type="entry name" value="CPSase_L_D2"/>
    <property type="match status" value="1"/>
</dbReference>
<dbReference type="Pfam" id="PF02785">
    <property type="entry name" value="Biotin_carb_C"/>
    <property type="match status" value="1"/>
</dbReference>
<comment type="catalytic activity">
    <reaction evidence="7">
        <text>N(6)-biotinyl-L-lysyl-[protein] + hydrogencarbonate + ATP = N(6)-carboxybiotinyl-L-lysyl-[protein] + ADP + phosphate + H(+)</text>
        <dbReference type="Rhea" id="RHEA:13501"/>
        <dbReference type="Rhea" id="RHEA-COMP:10505"/>
        <dbReference type="Rhea" id="RHEA-COMP:10506"/>
        <dbReference type="ChEBI" id="CHEBI:15378"/>
        <dbReference type="ChEBI" id="CHEBI:17544"/>
        <dbReference type="ChEBI" id="CHEBI:30616"/>
        <dbReference type="ChEBI" id="CHEBI:43474"/>
        <dbReference type="ChEBI" id="CHEBI:83144"/>
        <dbReference type="ChEBI" id="CHEBI:83145"/>
        <dbReference type="ChEBI" id="CHEBI:456216"/>
        <dbReference type="EC" id="6.3.4.14"/>
    </reaction>
</comment>
<evidence type="ECO:0000256" key="8">
    <source>
        <dbReference type="PROSITE-ProRule" id="PRU00409"/>
    </source>
</evidence>
<dbReference type="AlphaFoldDB" id="A0A317DFU1"/>
<feature type="domain" description="ATP-grasp" evidence="9">
    <location>
        <begin position="121"/>
        <end position="318"/>
    </location>
</feature>
<keyword evidence="4 8" id="KW-0547">Nucleotide-binding</keyword>
<evidence type="ECO:0000256" key="3">
    <source>
        <dbReference type="ARBA" id="ARBA00022598"/>
    </source>
</evidence>
<dbReference type="Pfam" id="PF00289">
    <property type="entry name" value="Biotin_carb_N"/>
    <property type="match status" value="1"/>
</dbReference>
<evidence type="ECO:0000256" key="7">
    <source>
        <dbReference type="ARBA" id="ARBA00048600"/>
    </source>
</evidence>
<dbReference type="PROSITE" id="PS00867">
    <property type="entry name" value="CPSASE_2"/>
    <property type="match status" value="1"/>
</dbReference>
<dbReference type="PROSITE" id="PS50975">
    <property type="entry name" value="ATP_GRASP"/>
    <property type="match status" value="1"/>
</dbReference>
<evidence type="ECO:0000256" key="4">
    <source>
        <dbReference type="ARBA" id="ARBA00022741"/>
    </source>
</evidence>
<gene>
    <name evidence="11" type="ORF">DKT69_20010</name>
</gene>
<keyword evidence="5 8" id="KW-0067">ATP-binding</keyword>
<accession>A0A317DFU1</accession>
<dbReference type="EMBL" id="QGKS01000258">
    <property type="protein sequence ID" value="PWR13619.1"/>
    <property type="molecule type" value="Genomic_DNA"/>
</dbReference>